<name>A0A545V6R0_9HYPO</name>
<feature type="region of interest" description="Disordered" evidence="1">
    <location>
        <begin position="206"/>
        <end position="225"/>
    </location>
</feature>
<keyword evidence="3" id="KW-1185">Reference proteome</keyword>
<feature type="compositionally biased region" description="Acidic residues" evidence="1">
    <location>
        <begin position="88"/>
        <end position="99"/>
    </location>
</feature>
<sequence>MSESPEYRLTKLSHHPALTYLPPGWTEEQYQNMTPEEQTALPEEQSKRLDQRALVEVNIAAVKHMVEINKRRAARGAPPLPLRPELAQDLDFDPPLEEPPVDQSVIDNGYIIDCVYEMEDLALDDYGFNILRTYYGDEQLWETFQEGFHEKMQRGIAEAPLECSEAMQRLDDNILTRISQNPEFIDKGPADVSQAFQIFFLQPDDPEDIDPEEDTQTDQDEQWSDEIGPGIVTSMCLMVDRPSMESIVGDASYVIAVDARLHTGKDLGYRGYFKVAINALMPKFYAALHRYELVDIAAAVDIDGIWRGMGTFNADREFEYIEKLIS</sequence>
<evidence type="ECO:0000313" key="2">
    <source>
        <dbReference type="EMBL" id="TQV97384.1"/>
    </source>
</evidence>
<dbReference type="AlphaFoldDB" id="A0A545V6R0"/>
<evidence type="ECO:0000256" key="1">
    <source>
        <dbReference type="SAM" id="MobiDB-lite"/>
    </source>
</evidence>
<organism evidence="2 3">
    <name type="scientific">Cordyceps javanica</name>
    <dbReference type="NCBI Taxonomy" id="43265"/>
    <lineage>
        <taxon>Eukaryota</taxon>
        <taxon>Fungi</taxon>
        <taxon>Dikarya</taxon>
        <taxon>Ascomycota</taxon>
        <taxon>Pezizomycotina</taxon>
        <taxon>Sordariomycetes</taxon>
        <taxon>Hypocreomycetidae</taxon>
        <taxon>Hypocreales</taxon>
        <taxon>Cordycipitaceae</taxon>
        <taxon>Cordyceps</taxon>
    </lineage>
</organism>
<comment type="caution">
    <text evidence="2">The sequence shown here is derived from an EMBL/GenBank/DDBJ whole genome shotgun (WGS) entry which is preliminary data.</text>
</comment>
<dbReference type="Proteomes" id="UP000315783">
    <property type="component" value="Unassembled WGS sequence"/>
</dbReference>
<feature type="compositionally biased region" description="Acidic residues" evidence="1">
    <location>
        <begin position="206"/>
        <end position="224"/>
    </location>
</feature>
<dbReference type="EMBL" id="SPUK01000005">
    <property type="protein sequence ID" value="TQV97384.1"/>
    <property type="molecule type" value="Genomic_DNA"/>
</dbReference>
<protein>
    <submittedName>
        <fullName evidence="2">Uncharacterized protein</fullName>
    </submittedName>
</protein>
<feature type="region of interest" description="Disordered" evidence="1">
    <location>
        <begin position="77"/>
        <end position="99"/>
    </location>
</feature>
<proteinExistence type="predicted"/>
<dbReference type="OrthoDB" id="4869816at2759"/>
<dbReference type="STRING" id="43265.A0A545V6R0"/>
<accession>A0A545V6R0</accession>
<reference evidence="2 3" key="1">
    <citation type="journal article" date="2019" name="Appl. Microbiol. Biotechnol.">
        <title>Genome sequence of Isaria javanica and comparative genome analysis insights into family S53 peptidase evolution in fungal entomopathogens.</title>
        <authorList>
            <person name="Lin R."/>
            <person name="Zhang X."/>
            <person name="Xin B."/>
            <person name="Zou M."/>
            <person name="Gao Y."/>
            <person name="Qin F."/>
            <person name="Hu Q."/>
            <person name="Xie B."/>
            <person name="Cheng X."/>
        </authorList>
    </citation>
    <scope>NUCLEOTIDE SEQUENCE [LARGE SCALE GENOMIC DNA]</scope>
    <source>
        <strain evidence="2 3">IJ1G</strain>
    </source>
</reference>
<evidence type="ECO:0000313" key="3">
    <source>
        <dbReference type="Proteomes" id="UP000315783"/>
    </source>
</evidence>
<gene>
    <name evidence="2" type="ORF">IF1G_04624</name>
</gene>